<dbReference type="RefSeq" id="WP_340361396.1">
    <property type="nucleotide sequence ID" value="NZ_JBBKZU010000035.1"/>
</dbReference>
<comment type="caution">
    <text evidence="1">The sequence shown here is derived from an EMBL/GenBank/DDBJ whole genome shotgun (WGS) entry which is preliminary data.</text>
</comment>
<dbReference type="EMBL" id="JBBKZU010000035">
    <property type="protein sequence ID" value="MEJ8816203.1"/>
    <property type="molecule type" value="Genomic_DNA"/>
</dbReference>
<protein>
    <recommendedName>
        <fullName evidence="3">Trypsin-like peptidase domain-containing protein</fullName>
    </recommendedName>
</protein>
<organism evidence="1 2">
    <name type="scientific">Variovorax ureilyticus</name>
    <dbReference type="NCBI Taxonomy" id="1836198"/>
    <lineage>
        <taxon>Bacteria</taxon>
        <taxon>Pseudomonadati</taxon>
        <taxon>Pseudomonadota</taxon>
        <taxon>Betaproteobacteria</taxon>
        <taxon>Burkholderiales</taxon>
        <taxon>Comamonadaceae</taxon>
        <taxon>Variovorax</taxon>
    </lineage>
</organism>
<proteinExistence type="predicted"/>
<evidence type="ECO:0008006" key="3">
    <source>
        <dbReference type="Google" id="ProtNLM"/>
    </source>
</evidence>
<gene>
    <name evidence="1" type="ORF">WKW77_34500</name>
</gene>
<evidence type="ECO:0000313" key="2">
    <source>
        <dbReference type="Proteomes" id="UP001365846"/>
    </source>
</evidence>
<reference evidence="1 2" key="1">
    <citation type="submission" date="2024-03" db="EMBL/GenBank/DDBJ databases">
        <title>Novel species of the genus Variovorax.</title>
        <authorList>
            <person name="Liu Q."/>
            <person name="Xin Y.-H."/>
        </authorList>
    </citation>
    <scope>NUCLEOTIDE SEQUENCE [LARGE SCALE GENOMIC DNA]</scope>
    <source>
        <strain evidence="1 2">KACC 18899</strain>
    </source>
</reference>
<dbReference type="Proteomes" id="UP001365846">
    <property type="component" value="Unassembled WGS sequence"/>
</dbReference>
<evidence type="ECO:0000313" key="1">
    <source>
        <dbReference type="EMBL" id="MEJ8816203.1"/>
    </source>
</evidence>
<name>A0ABU8VR94_9BURK</name>
<sequence>MRRVKSVASLRAELDDRVGARADILGSMLGVKVRDGRATDQVGITYFVREKVPKAELSPRKRIPMSLRVGDQVVKTDVIAWPRMAEQALQAAPTIVSDGRTQGTLSCFALSSRTLFGITCAHCLEGMDQNPATPTPVVYYGAGNTWLPTGQSIYLAYSPGTAMSGDFGYLDCGLFELRDAVLAARARASKVIRVVVDLHSLVNQDVFGFSPLEPTGSSSPVRKARVLGVEAVAMGERCDVVLNVDPPGTFKGDSGILWITQDGRAAALHARGEIMAGMQGSRMTSAMSARRVSESLGSQLLVG</sequence>
<accession>A0ABU8VR94</accession>
<keyword evidence="2" id="KW-1185">Reference proteome</keyword>